<evidence type="ECO:0000256" key="3">
    <source>
        <dbReference type="ARBA" id="ARBA00022989"/>
    </source>
</evidence>
<feature type="transmembrane region" description="Helical" evidence="5">
    <location>
        <begin position="62"/>
        <end position="86"/>
    </location>
</feature>
<reference evidence="7 8" key="1">
    <citation type="submission" date="2022-03" db="EMBL/GenBank/DDBJ databases">
        <title>Pseudonocardia alaer sp. nov., a novel actinomycete isolated from reed forest soil.</title>
        <authorList>
            <person name="Wang L."/>
        </authorList>
    </citation>
    <scope>NUCLEOTIDE SEQUENCE [LARGE SCALE GENOMIC DNA]</scope>
    <source>
        <strain evidence="7 8">Y-16303</strain>
    </source>
</reference>
<feature type="transmembrane region" description="Helical" evidence="5">
    <location>
        <begin position="32"/>
        <end position="50"/>
    </location>
</feature>
<evidence type="ECO:0000256" key="4">
    <source>
        <dbReference type="ARBA" id="ARBA00023136"/>
    </source>
</evidence>
<feature type="domain" description="ABC-2 type transporter transmembrane" evidence="6">
    <location>
        <begin position="58"/>
        <end position="252"/>
    </location>
</feature>
<organism evidence="7 8">
    <name type="scientific">Pseudonocardia alaniniphila</name>
    <dbReference type="NCBI Taxonomy" id="75291"/>
    <lineage>
        <taxon>Bacteria</taxon>
        <taxon>Bacillati</taxon>
        <taxon>Actinomycetota</taxon>
        <taxon>Actinomycetes</taxon>
        <taxon>Pseudonocardiales</taxon>
        <taxon>Pseudonocardiaceae</taxon>
        <taxon>Pseudonocardia</taxon>
    </lineage>
</organism>
<dbReference type="InterPro" id="IPR013525">
    <property type="entry name" value="ABC2_TM"/>
</dbReference>
<comment type="caution">
    <text evidence="7">The sequence shown here is derived from an EMBL/GenBank/DDBJ whole genome shotgun (WGS) entry which is preliminary data.</text>
</comment>
<keyword evidence="4 5" id="KW-0472">Membrane</keyword>
<keyword evidence="3 5" id="KW-1133">Transmembrane helix</keyword>
<evidence type="ECO:0000313" key="8">
    <source>
        <dbReference type="Proteomes" id="UP001299970"/>
    </source>
</evidence>
<name>A0ABS9TDJ2_9PSEU</name>
<dbReference type="Pfam" id="PF12698">
    <property type="entry name" value="ABC2_membrane_3"/>
    <property type="match status" value="1"/>
</dbReference>
<protein>
    <submittedName>
        <fullName evidence="7">ABC transporter permease</fullName>
    </submittedName>
</protein>
<evidence type="ECO:0000313" key="7">
    <source>
        <dbReference type="EMBL" id="MCH6166625.1"/>
    </source>
</evidence>
<dbReference type="Proteomes" id="UP001299970">
    <property type="component" value="Unassembled WGS sequence"/>
</dbReference>
<gene>
    <name evidence="7" type="ORF">MMF94_13130</name>
</gene>
<dbReference type="RefSeq" id="WP_241036649.1">
    <property type="nucleotide sequence ID" value="NZ_BAAAJF010000039.1"/>
</dbReference>
<feature type="transmembrane region" description="Helical" evidence="5">
    <location>
        <begin position="107"/>
        <end position="132"/>
    </location>
</feature>
<proteinExistence type="predicted"/>
<evidence type="ECO:0000259" key="6">
    <source>
        <dbReference type="Pfam" id="PF12698"/>
    </source>
</evidence>
<dbReference type="EMBL" id="JAKXMK010000010">
    <property type="protein sequence ID" value="MCH6166625.1"/>
    <property type="molecule type" value="Genomic_DNA"/>
</dbReference>
<feature type="transmembrane region" description="Helical" evidence="5">
    <location>
        <begin position="144"/>
        <end position="165"/>
    </location>
</feature>
<evidence type="ECO:0000256" key="1">
    <source>
        <dbReference type="ARBA" id="ARBA00004141"/>
    </source>
</evidence>
<evidence type="ECO:0000256" key="2">
    <source>
        <dbReference type="ARBA" id="ARBA00022692"/>
    </source>
</evidence>
<sequence>MTIAMAAATTTPTSRALALAITETRLILRNKTVAVSSVLLPVALGVFWSFQFESGGDPARQAVSITLQLAVAMTMGLYLTATQTLVTRRHTRVLKRMRTSGLSDRGLLAATLAPSVVLALFQLAVFAVVNVVTGTPLPSDPLPLVLAVFGGLTLVVAAALATSVVTPSPERAQITTLPLMFVMLGVGVVAAIAPADGWWPALMVVPGAAVGDLTQLALTGGAWTAGAAGLPAILPPLAALVVWPAVFGTFAARRFRWDPRH</sequence>
<evidence type="ECO:0000256" key="5">
    <source>
        <dbReference type="SAM" id="Phobius"/>
    </source>
</evidence>
<accession>A0ABS9TDJ2</accession>
<feature type="transmembrane region" description="Helical" evidence="5">
    <location>
        <begin position="177"/>
        <end position="195"/>
    </location>
</feature>
<keyword evidence="8" id="KW-1185">Reference proteome</keyword>
<keyword evidence="2 5" id="KW-0812">Transmembrane</keyword>
<comment type="subcellular location">
    <subcellularLocation>
        <location evidence="1">Membrane</location>
        <topology evidence="1">Multi-pass membrane protein</topology>
    </subcellularLocation>
</comment>